<dbReference type="RefSeq" id="WP_237468227.1">
    <property type="nucleotide sequence ID" value="NZ_CAKLDI010000002.1"/>
</dbReference>
<comment type="caution">
    <text evidence="1">The sequence shown here is derived from an EMBL/GenBank/DDBJ whole genome shotgun (WGS) entry which is preliminary data.</text>
</comment>
<evidence type="ECO:0000313" key="1">
    <source>
        <dbReference type="EMBL" id="CAH0535394.1"/>
    </source>
</evidence>
<keyword evidence="2" id="KW-1185">Reference proteome</keyword>
<sequence>MKWSKWLEEWDMTSLKIKTPFLDMEWKPQDEDRAAAWELYIELLTRITTQPLELESGDESTALASVHAIFPITREVIKSNGRHCIEFTKIAVVVLNQIVRPFTAKWHKLSLNGAFNDPKQCEEFRGELKEVQAELRKYTKMLANMAGVEDLTELDNSET</sequence>
<name>A0ABN8DYI4_9VIBR</name>
<gene>
    <name evidence="1" type="ORF">VST7929_02967</name>
</gene>
<organism evidence="1 2">
    <name type="scientific">Vibrio stylophorae</name>
    <dbReference type="NCBI Taxonomy" id="659351"/>
    <lineage>
        <taxon>Bacteria</taxon>
        <taxon>Pseudomonadati</taxon>
        <taxon>Pseudomonadota</taxon>
        <taxon>Gammaproteobacteria</taxon>
        <taxon>Vibrionales</taxon>
        <taxon>Vibrionaceae</taxon>
        <taxon>Vibrio</taxon>
    </lineage>
</organism>
<protein>
    <submittedName>
        <fullName evidence="1">Uncharacterized protein</fullName>
    </submittedName>
</protein>
<proteinExistence type="predicted"/>
<dbReference type="Proteomes" id="UP000838672">
    <property type="component" value="Unassembled WGS sequence"/>
</dbReference>
<reference evidence="1" key="1">
    <citation type="submission" date="2021-11" db="EMBL/GenBank/DDBJ databases">
        <authorList>
            <person name="Rodrigo-Torres L."/>
            <person name="Arahal R. D."/>
            <person name="Lucena T."/>
        </authorList>
    </citation>
    <scope>NUCLEOTIDE SEQUENCE</scope>
    <source>
        <strain evidence="1">CECT 7929</strain>
    </source>
</reference>
<accession>A0ABN8DYI4</accession>
<dbReference type="EMBL" id="CAKLDI010000002">
    <property type="protein sequence ID" value="CAH0535394.1"/>
    <property type="molecule type" value="Genomic_DNA"/>
</dbReference>
<evidence type="ECO:0000313" key="2">
    <source>
        <dbReference type="Proteomes" id="UP000838672"/>
    </source>
</evidence>